<dbReference type="AlphaFoldDB" id="A0A1J0AGU5"/>
<gene>
    <name evidence="2" type="ORF">GlitD10_2806</name>
</gene>
<name>A0A1J0AGU5_9CYAN</name>
<accession>A0A1J0AGU5</accession>
<dbReference type="RefSeq" id="WP_071455484.1">
    <property type="nucleotide sequence ID" value="NZ_CP017675.1"/>
</dbReference>
<evidence type="ECO:0000313" key="2">
    <source>
        <dbReference type="EMBL" id="APB35149.1"/>
    </source>
</evidence>
<dbReference type="KEGG" id="glt:GlitD10_2806"/>
<dbReference type="Proteomes" id="UP000180235">
    <property type="component" value="Chromosome"/>
</dbReference>
<dbReference type="Pfam" id="PF00535">
    <property type="entry name" value="Glycos_transf_2"/>
    <property type="match status" value="1"/>
</dbReference>
<evidence type="ECO:0000259" key="1">
    <source>
        <dbReference type="Pfam" id="PF00535"/>
    </source>
</evidence>
<dbReference type="PANTHER" id="PTHR43685">
    <property type="entry name" value="GLYCOSYLTRANSFERASE"/>
    <property type="match status" value="1"/>
</dbReference>
<dbReference type="InterPro" id="IPR050834">
    <property type="entry name" value="Glycosyltransf_2"/>
</dbReference>
<protein>
    <submittedName>
        <fullName evidence="2">Glycosyl transferase family protein</fullName>
    </submittedName>
</protein>
<keyword evidence="3" id="KW-1185">Reference proteome</keyword>
<keyword evidence="2" id="KW-0808">Transferase</keyword>
<dbReference type="Gene3D" id="3.90.550.10">
    <property type="entry name" value="Spore Coat Polysaccharide Biosynthesis Protein SpsA, Chain A"/>
    <property type="match status" value="1"/>
</dbReference>
<dbReference type="EMBL" id="CP017675">
    <property type="protein sequence ID" value="APB35149.1"/>
    <property type="molecule type" value="Genomic_DNA"/>
</dbReference>
<dbReference type="STRING" id="1188229.GlitD10_2806"/>
<organism evidence="2 3">
    <name type="scientific">Gloeomargarita lithophora Alchichica-D10</name>
    <dbReference type="NCBI Taxonomy" id="1188229"/>
    <lineage>
        <taxon>Bacteria</taxon>
        <taxon>Bacillati</taxon>
        <taxon>Cyanobacteriota</taxon>
        <taxon>Cyanophyceae</taxon>
        <taxon>Gloeomargaritales</taxon>
        <taxon>Gloeomargaritaceae</taxon>
        <taxon>Gloeomargarita</taxon>
    </lineage>
</organism>
<feature type="domain" description="Glycosyltransferase 2-like" evidence="1">
    <location>
        <begin position="5"/>
        <end position="130"/>
    </location>
</feature>
<reference evidence="2 3" key="1">
    <citation type="submission" date="2016-10" db="EMBL/GenBank/DDBJ databases">
        <title>Description of Gloeomargarita lithophora gen. nov., sp. nov., a thylakoid-bearing basal-branching cyanobacterium with intracellular carbonates, and proposal for Gloeomargaritales ord. nov.</title>
        <authorList>
            <person name="Moreira D."/>
            <person name="Tavera R."/>
            <person name="Benzerara K."/>
            <person name="Skouri-Panet F."/>
            <person name="Couradeau E."/>
            <person name="Gerard E."/>
            <person name="Loussert C."/>
            <person name="Novelo E."/>
            <person name="Zivanovic Y."/>
            <person name="Lopez-Garcia P."/>
        </authorList>
    </citation>
    <scope>NUCLEOTIDE SEQUENCE [LARGE SCALE GENOMIC DNA]</scope>
    <source>
        <strain evidence="2 3">D10</strain>
    </source>
</reference>
<proteinExistence type="predicted"/>
<dbReference type="InterPro" id="IPR029044">
    <property type="entry name" value="Nucleotide-diphossugar_trans"/>
</dbReference>
<dbReference type="OrthoDB" id="549701at2"/>
<dbReference type="GO" id="GO:0016740">
    <property type="term" value="F:transferase activity"/>
    <property type="evidence" value="ECO:0007669"/>
    <property type="project" value="UniProtKB-KW"/>
</dbReference>
<dbReference type="SUPFAM" id="SSF53448">
    <property type="entry name" value="Nucleotide-diphospho-sugar transferases"/>
    <property type="match status" value="1"/>
</dbReference>
<dbReference type="InterPro" id="IPR001173">
    <property type="entry name" value="Glyco_trans_2-like"/>
</dbReference>
<dbReference type="PANTHER" id="PTHR43685:SF2">
    <property type="entry name" value="GLYCOSYLTRANSFERASE 2-LIKE DOMAIN-CONTAINING PROTEIN"/>
    <property type="match status" value="1"/>
</dbReference>
<dbReference type="CDD" id="cd00761">
    <property type="entry name" value="Glyco_tranf_GTA_type"/>
    <property type="match status" value="1"/>
</dbReference>
<sequence length="319" mass="37306">MVLVTVGIPCYNEEKYIGRAIESVVNQTLQDIEIIISDNCSIDATDKIIRTYSKDDSRIAYHRQPRQITAKENFWTLLQKCQTKYFTWLAADDFFHLEWLGVAVNFLEANPDVIMAYSKIDMVDDNMKIQNYPLTGFLDTTQLEPKTALREAMIKRRCVSDGAYGLYRTDILRSVVCPNIWCGDQIMMSHVHSKGAVKLFDQVYLIRTFRDGSHDQATQKEKRWGIILFRAMDALLVDILKKLYEIRFVSFHPQLSLSDKFTLTGELIVDLYQIRKDKAMSYLYQKYPSLYKVAHYLEGMPTRLQRRWQKVMNSDQKMT</sequence>
<evidence type="ECO:0000313" key="3">
    <source>
        <dbReference type="Proteomes" id="UP000180235"/>
    </source>
</evidence>